<dbReference type="RefSeq" id="WP_207903279.1">
    <property type="nucleotide sequence ID" value="NZ_SMAG01000003.1"/>
</dbReference>
<evidence type="ECO:0000313" key="1">
    <source>
        <dbReference type="EMBL" id="TCS94985.1"/>
    </source>
</evidence>
<reference evidence="1 2" key="1">
    <citation type="submission" date="2019-03" db="EMBL/GenBank/DDBJ databases">
        <title>Genomic Encyclopedia of Type Strains, Phase IV (KMG-IV): sequencing the most valuable type-strain genomes for metagenomic binning, comparative biology and taxonomic classification.</title>
        <authorList>
            <person name="Goeker M."/>
        </authorList>
    </citation>
    <scope>NUCLEOTIDE SEQUENCE [LARGE SCALE GENOMIC DNA]</scope>
    <source>
        <strain evidence="1 2">DSM 45707</strain>
    </source>
</reference>
<name>A0A4R3L7H7_9BACL</name>
<comment type="caution">
    <text evidence="1">The sequence shown here is derived from an EMBL/GenBank/DDBJ whole genome shotgun (WGS) entry which is preliminary data.</text>
</comment>
<evidence type="ECO:0008006" key="3">
    <source>
        <dbReference type="Google" id="ProtNLM"/>
    </source>
</evidence>
<protein>
    <recommendedName>
        <fullName evidence="3">NUDIX domain-containing protein</fullName>
    </recommendedName>
</protein>
<gene>
    <name evidence="1" type="ORF">EDD58_103410</name>
</gene>
<accession>A0A4R3L7H7</accession>
<organism evidence="1 2">
    <name type="scientific">Hazenella coriacea</name>
    <dbReference type="NCBI Taxonomy" id="1179467"/>
    <lineage>
        <taxon>Bacteria</taxon>
        <taxon>Bacillati</taxon>
        <taxon>Bacillota</taxon>
        <taxon>Bacilli</taxon>
        <taxon>Bacillales</taxon>
        <taxon>Thermoactinomycetaceae</taxon>
        <taxon>Hazenella</taxon>
    </lineage>
</organism>
<evidence type="ECO:0000313" key="2">
    <source>
        <dbReference type="Proteomes" id="UP000294937"/>
    </source>
</evidence>
<dbReference type="EMBL" id="SMAG01000003">
    <property type="protein sequence ID" value="TCS94985.1"/>
    <property type="molecule type" value="Genomic_DNA"/>
</dbReference>
<sequence length="49" mass="5879">MIGGEIAVSSESTRVEWFTKKEVEQLDLHPAQRIRVEDYWKQEDRAFIR</sequence>
<dbReference type="Proteomes" id="UP000294937">
    <property type="component" value="Unassembled WGS sequence"/>
</dbReference>
<dbReference type="AlphaFoldDB" id="A0A4R3L7H7"/>
<proteinExistence type="predicted"/>
<keyword evidence="2" id="KW-1185">Reference proteome</keyword>